<keyword evidence="2" id="KW-1185">Reference proteome</keyword>
<keyword evidence="1" id="KW-0489">Methyltransferase</keyword>
<dbReference type="GO" id="GO:0008168">
    <property type="term" value="F:methyltransferase activity"/>
    <property type="evidence" value="ECO:0007669"/>
    <property type="project" value="UniProtKB-KW"/>
</dbReference>
<evidence type="ECO:0000313" key="1">
    <source>
        <dbReference type="EMBL" id="WCT78020.1"/>
    </source>
</evidence>
<evidence type="ECO:0000313" key="2">
    <source>
        <dbReference type="Proteomes" id="UP001218231"/>
    </source>
</evidence>
<dbReference type="Pfam" id="PF13578">
    <property type="entry name" value="Methyltransf_24"/>
    <property type="match status" value="1"/>
</dbReference>
<dbReference type="Gene3D" id="3.40.50.150">
    <property type="entry name" value="Vaccinia Virus protein VP39"/>
    <property type="match status" value="1"/>
</dbReference>
<organism evidence="1 2">
    <name type="scientific">Novosphingobium humi</name>
    <dbReference type="NCBI Taxonomy" id="2282397"/>
    <lineage>
        <taxon>Bacteria</taxon>
        <taxon>Pseudomonadati</taxon>
        <taxon>Pseudomonadota</taxon>
        <taxon>Alphaproteobacteria</taxon>
        <taxon>Sphingomonadales</taxon>
        <taxon>Sphingomonadaceae</taxon>
        <taxon>Novosphingobium</taxon>
    </lineage>
</organism>
<gene>
    <name evidence="1" type="ORF">PQ457_03335</name>
</gene>
<dbReference type="GO" id="GO:0032259">
    <property type="term" value="P:methylation"/>
    <property type="evidence" value="ECO:0007669"/>
    <property type="project" value="UniProtKB-KW"/>
</dbReference>
<reference evidence="1 2" key="1">
    <citation type="submission" date="2023-02" db="EMBL/GenBank/DDBJ databases">
        <title>Genome sequence of Novosphingobium humi KACC 19094.</title>
        <authorList>
            <person name="Kim S."/>
            <person name="Heo J."/>
            <person name="Kwon S.-W."/>
        </authorList>
    </citation>
    <scope>NUCLEOTIDE SEQUENCE [LARGE SCALE GENOMIC DNA]</scope>
    <source>
        <strain evidence="1 2">KACC 19094</strain>
    </source>
</reference>
<accession>A0ABY7TXM9</accession>
<dbReference type="SUPFAM" id="SSF53335">
    <property type="entry name" value="S-adenosyl-L-methionine-dependent methyltransferases"/>
    <property type="match status" value="1"/>
</dbReference>
<protein>
    <submittedName>
        <fullName evidence="1">Class I SAM-dependent methyltransferase</fullName>
    </submittedName>
</protein>
<dbReference type="RefSeq" id="WP_273618367.1">
    <property type="nucleotide sequence ID" value="NZ_CP117417.1"/>
</dbReference>
<sequence>MAELLIHSMAEFGELILEVLAAADARTIAEIGAEFGGMSAHLAQYCHERGAELISIDPSPKPEFLVWAAATPHVRHIARPSLEAMPELGPMDAWVIDGDHNYYTVFHELALASANAWDAGRPALAILHDVGWPCARRDMYYAPERIPADYRHPHSYDVGVTLDSRGSIAHRGFRGGGFHAWALEAGGARNGVLTAVEDFIAERKAQGRTLRYAHVPAVFGLGVVYDGDAPWADDVARILAPYDDNLLLARLEENRLRNYLAVIDWQDRAAVGG</sequence>
<proteinExistence type="predicted"/>
<dbReference type="InterPro" id="IPR029063">
    <property type="entry name" value="SAM-dependent_MTases_sf"/>
</dbReference>
<dbReference type="EMBL" id="CP117417">
    <property type="protein sequence ID" value="WCT78020.1"/>
    <property type="molecule type" value="Genomic_DNA"/>
</dbReference>
<dbReference type="Proteomes" id="UP001218231">
    <property type="component" value="Chromosome"/>
</dbReference>
<keyword evidence="1" id="KW-0808">Transferase</keyword>
<name>A0ABY7TXM9_9SPHN</name>